<name>A0AAD8JX77_TARER</name>
<reference evidence="2" key="1">
    <citation type="journal article" date="2023" name="bioRxiv">
        <title>Improved chromosome-level genome assembly for marigold (Tagetes erecta).</title>
        <authorList>
            <person name="Jiang F."/>
            <person name="Yuan L."/>
            <person name="Wang S."/>
            <person name="Wang H."/>
            <person name="Xu D."/>
            <person name="Wang A."/>
            <person name="Fan W."/>
        </authorList>
    </citation>
    <scope>NUCLEOTIDE SEQUENCE</scope>
    <source>
        <strain evidence="2">WSJ</strain>
        <tissue evidence="2">Leaf</tissue>
    </source>
</reference>
<accession>A0AAD8JX77</accession>
<protein>
    <submittedName>
        <fullName evidence="2">Uncharacterized protein</fullName>
    </submittedName>
</protein>
<evidence type="ECO:0000256" key="1">
    <source>
        <dbReference type="SAM" id="MobiDB-lite"/>
    </source>
</evidence>
<organism evidence="2 3">
    <name type="scientific">Tagetes erecta</name>
    <name type="common">African marigold</name>
    <dbReference type="NCBI Taxonomy" id="13708"/>
    <lineage>
        <taxon>Eukaryota</taxon>
        <taxon>Viridiplantae</taxon>
        <taxon>Streptophyta</taxon>
        <taxon>Embryophyta</taxon>
        <taxon>Tracheophyta</taxon>
        <taxon>Spermatophyta</taxon>
        <taxon>Magnoliopsida</taxon>
        <taxon>eudicotyledons</taxon>
        <taxon>Gunneridae</taxon>
        <taxon>Pentapetalae</taxon>
        <taxon>asterids</taxon>
        <taxon>campanulids</taxon>
        <taxon>Asterales</taxon>
        <taxon>Asteraceae</taxon>
        <taxon>Asteroideae</taxon>
        <taxon>Heliantheae alliance</taxon>
        <taxon>Tageteae</taxon>
        <taxon>Tagetes</taxon>
    </lineage>
</organism>
<evidence type="ECO:0000313" key="2">
    <source>
        <dbReference type="EMBL" id="KAK1411583.1"/>
    </source>
</evidence>
<keyword evidence="3" id="KW-1185">Reference proteome</keyword>
<sequence length="91" mass="9439">MPSFIRTANLVGESLSANLVGGTCSTLTSLFHNTSQPAYLEGADTRARATAISLEGVLAPPIGTAHLSSEKPQENFINSHSSLATRKATPG</sequence>
<proteinExistence type="predicted"/>
<gene>
    <name evidence="2" type="ORF">QVD17_38135</name>
</gene>
<feature type="compositionally biased region" description="Polar residues" evidence="1">
    <location>
        <begin position="75"/>
        <end position="84"/>
    </location>
</feature>
<feature type="region of interest" description="Disordered" evidence="1">
    <location>
        <begin position="68"/>
        <end position="91"/>
    </location>
</feature>
<comment type="caution">
    <text evidence="2">The sequence shown here is derived from an EMBL/GenBank/DDBJ whole genome shotgun (WGS) entry which is preliminary data.</text>
</comment>
<dbReference type="AlphaFoldDB" id="A0AAD8JX77"/>
<dbReference type="EMBL" id="JAUHHV010000010">
    <property type="protein sequence ID" value="KAK1411583.1"/>
    <property type="molecule type" value="Genomic_DNA"/>
</dbReference>
<evidence type="ECO:0000313" key="3">
    <source>
        <dbReference type="Proteomes" id="UP001229421"/>
    </source>
</evidence>
<dbReference type="Proteomes" id="UP001229421">
    <property type="component" value="Unassembled WGS sequence"/>
</dbReference>